<evidence type="ECO:0000256" key="5">
    <source>
        <dbReference type="SAM" id="MobiDB-lite"/>
    </source>
</evidence>
<comment type="caution">
    <text evidence="8">The sequence shown here is derived from an EMBL/GenBank/DDBJ whole genome shotgun (WGS) entry which is preliminary data.</text>
</comment>
<dbReference type="Gene3D" id="3.40.50.1440">
    <property type="entry name" value="Tubulin/FtsZ, GTPase domain"/>
    <property type="match status" value="1"/>
</dbReference>
<organism evidence="8 9">
    <name type="scientific">Truncatella angustata</name>
    <dbReference type="NCBI Taxonomy" id="152316"/>
    <lineage>
        <taxon>Eukaryota</taxon>
        <taxon>Fungi</taxon>
        <taxon>Dikarya</taxon>
        <taxon>Ascomycota</taxon>
        <taxon>Pezizomycotina</taxon>
        <taxon>Sordariomycetes</taxon>
        <taxon>Xylariomycetidae</taxon>
        <taxon>Amphisphaeriales</taxon>
        <taxon>Sporocadaceae</taxon>
        <taxon>Truncatella</taxon>
    </lineage>
</organism>
<evidence type="ECO:0000256" key="1">
    <source>
        <dbReference type="ARBA" id="ARBA00003757"/>
    </source>
</evidence>
<evidence type="ECO:0000313" key="9">
    <source>
        <dbReference type="Proteomes" id="UP000758603"/>
    </source>
</evidence>
<name>A0A9P8UZ99_9PEZI</name>
<evidence type="ECO:0000256" key="4">
    <source>
        <dbReference type="ARBA" id="ARBA00023128"/>
    </source>
</evidence>
<dbReference type="InterPro" id="IPR019605">
    <property type="entry name" value="Misato_II_tubulin-like"/>
</dbReference>
<accession>A0A9P8UZ99</accession>
<comment type="similarity">
    <text evidence="3">Belongs to the misato family.</text>
</comment>
<dbReference type="Pfam" id="PF10644">
    <property type="entry name" value="Misat_Tub_SegII"/>
    <property type="match status" value="1"/>
</dbReference>
<dbReference type="PANTHER" id="PTHR13391:SF0">
    <property type="entry name" value="PROTEIN MISATO HOMOLOG 1"/>
    <property type="match status" value="1"/>
</dbReference>
<dbReference type="AlphaFoldDB" id="A0A9P8UZ99"/>
<proteinExistence type="inferred from homology"/>
<dbReference type="InterPro" id="IPR036525">
    <property type="entry name" value="Tubulin/FtsZ_GTPase_sf"/>
</dbReference>
<feature type="domain" description="DML1/Misato tubulin" evidence="7">
    <location>
        <begin position="116"/>
        <end position="300"/>
    </location>
</feature>
<dbReference type="RefSeq" id="XP_045965254.1">
    <property type="nucleotide sequence ID" value="XM_046101642.1"/>
</dbReference>
<dbReference type="SUPFAM" id="SSF52490">
    <property type="entry name" value="Tubulin nucleotide-binding domain-like"/>
    <property type="match status" value="1"/>
</dbReference>
<comment type="subcellular location">
    <subcellularLocation>
        <location evidence="2">Mitochondrion</location>
    </subcellularLocation>
</comment>
<evidence type="ECO:0000259" key="6">
    <source>
        <dbReference type="Pfam" id="PF10644"/>
    </source>
</evidence>
<dbReference type="InterPro" id="IPR049942">
    <property type="entry name" value="DML1/Misato"/>
</dbReference>
<dbReference type="GeneID" id="70130534"/>
<protein>
    <submittedName>
        <fullName evidence="8">Tubulin nucleotide-binding domain-like protein</fullName>
    </submittedName>
</protein>
<dbReference type="InterPro" id="IPR013838">
    <property type="entry name" value="Beta-tubulin_BS"/>
</dbReference>
<dbReference type="Pfam" id="PF14881">
    <property type="entry name" value="Tubulin_3"/>
    <property type="match status" value="1"/>
</dbReference>
<evidence type="ECO:0000313" key="8">
    <source>
        <dbReference type="EMBL" id="KAH6661123.1"/>
    </source>
</evidence>
<dbReference type="PROSITE" id="PS00228">
    <property type="entry name" value="TUBULIN_B_AUTOREG"/>
    <property type="match status" value="1"/>
</dbReference>
<dbReference type="GO" id="GO:0005739">
    <property type="term" value="C:mitochondrion"/>
    <property type="evidence" value="ECO:0007669"/>
    <property type="project" value="UniProtKB-SubCell"/>
</dbReference>
<dbReference type="Proteomes" id="UP000758603">
    <property type="component" value="Unassembled WGS sequence"/>
</dbReference>
<feature type="region of interest" description="Disordered" evidence="5">
    <location>
        <begin position="531"/>
        <end position="557"/>
    </location>
</feature>
<feature type="domain" description="Misato Segment II tubulin-like" evidence="6">
    <location>
        <begin position="2"/>
        <end position="111"/>
    </location>
</feature>
<dbReference type="CDD" id="cd06060">
    <property type="entry name" value="misato"/>
    <property type="match status" value="1"/>
</dbReference>
<evidence type="ECO:0000256" key="2">
    <source>
        <dbReference type="ARBA" id="ARBA00004173"/>
    </source>
</evidence>
<keyword evidence="4" id="KW-0496">Mitochondrion</keyword>
<keyword evidence="9" id="KW-1185">Reference proteome</keyword>
<reference evidence="8" key="1">
    <citation type="journal article" date="2021" name="Nat. Commun.">
        <title>Genetic determinants of endophytism in the Arabidopsis root mycobiome.</title>
        <authorList>
            <person name="Mesny F."/>
            <person name="Miyauchi S."/>
            <person name="Thiergart T."/>
            <person name="Pickel B."/>
            <person name="Atanasova L."/>
            <person name="Karlsson M."/>
            <person name="Huettel B."/>
            <person name="Barry K.W."/>
            <person name="Haridas S."/>
            <person name="Chen C."/>
            <person name="Bauer D."/>
            <person name="Andreopoulos W."/>
            <person name="Pangilinan J."/>
            <person name="LaButti K."/>
            <person name="Riley R."/>
            <person name="Lipzen A."/>
            <person name="Clum A."/>
            <person name="Drula E."/>
            <person name="Henrissat B."/>
            <person name="Kohler A."/>
            <person name="Grigoriev I.V."/>
            <person name="Martin F.M."/>
            <person name="Hacquard S."/>
        </authorList>
    </citation>
    <scope>NUCLEOTIDE SEQUENCE</scope>
    <source>
        <strain evidence="8">MPI-SDFR-AT-0073</strain>
    </source>
</reference>
<sequence>MREIVTLQLGQQSNYLGTHFWNTQESYFTYGEDGETPVDHDVHFRPGIGADGTETYMPRTVIYDLKGGFGSMRKINALYEAEGEPTALWNGQPVVHRQQPIDPSAYQESLDTGNAAPELTTSSVRYWSDFSRVFYHPRSIVQLNEYELNSSLMPFEKWHMGEELFSSLDKDHDILDRDLRPFVEEADHMQGVQIMTGIDDAWGGFAAKYLERLRDEYGKVPIWVWGLQEPTSGVPREKRLLRLVNKARAIADMYSQASLIIPLAVPSRLPSGVSLDRSSPWHVAGLFNAAMESTSLFTRLKANDQVNSISMGHATDLLNVFGKQTLANLQFSMVEPPKAAQNGTNGAMQLPTGRGELYGRINALEFEDQSDSGAQNEVSALDIDLSTIEEGITSSASSRRRRRPHLFSQLATARGEAALKGFQEEEPSDEYRRYERPKTHKYVYEYLKSAAGTFGFTVQKFYLQFTRFQSELMYPMLDSYPRIFRDREQNSIRNPLSMRTVLSTDSSVTDKMKGLRTTVLRSISVEDREDVGNELAEISEGYKEGFSSGSDDDDDDE</sequence>
<gene>
    <name evidence="8" type="ORF">BKA67DRAFT_550242</name>
</gene>
<dbReference type="EMBL" id="JAGPXC010000001">
    <property type="protein sequence ID" value="KAH6661123.1"/>
    <property type="molecule type" value="Genomic_DNA"/>
</dbReference>
<dbReference type="GO" id="GO:0007005">
    <property type="term" value="P:mitochondrion organization"/>
    <property type="evidence" value="ECO:0007669"/>
    <property type="project" value="InterPro"/>
</dbReference>
<dbReference type="OrthoDB" id="271881at2759"/>
<evidence type="ECO:0000256" key="3">
    <source>
        <dbReference type="ARBA" id="ARBA00008507"/>
    </source>
</evidence>
<comment type="function">
    <text evidence="1">Involved in the partitioning of the mitochondrial organelle and mitochondrial DNA (mtDNA) inheritance.</text>
</comment>
<dbReference type="PANTHER" id="PTHR13391">
    <property type="entry name" value="MITOCHONDRIAL DISTRIBUTION REGULATOR MISATO"/>
    <property type="match status" value="1"/>
</dbReference>
<dbReference type="InterPro" id="IPR029209">
    <property type="entry name" value="DML1/Misato_tubulin"/>
</dbReference>
<evidence type="ECO:0000259" key="7">
    <source>
        <dbReference type="Pfam" id="PF14881"/>
    </source>
</evidence>